<name>A0ABN7UKF4_GIGMA</name>
<protein>
    <submittedName>
        <fullName evidence="1">46514_t:CDS:1</fullName>
    </submittedName>
</protein>
<comment type="caution">
    <text evidence="1">The sequence shown here is derived from an EMBL/GenBank/DDBJ whole genome shotgun (WGS) entry which is preliminary data.</text>
</comment>
<organism evidence="1 2">
    <name type="scientific">Gigaspora margarita</name>
    <dbReference type="NCBI Taxonomy" id="4874"/>
    <lineage>
        <taxon>Eukaryota</taxon>
        <taxon>Fungi</taxon>
        <taxon>Fungi incertae sedis</taxon>
        <taxon>Mucoromycota</taxon>
        <taxon>Glomeromycotina</taxon>
        <taxon>Glomeromycetes</taxon>
        <taxon>Diversisporales</taxon>
        <taxon>Gigasporaceae</taxon>
        <taxon>Gigaspora</taxon>
    </lineage>
</organism>
<accession>A0ABN7UKF4</accession>
<gene>
    <name evidence="1" type="ORF">GMARGA_LOCUS7210</name>
</gene>
<evidence type="ECO:0000313" key="1">
    <source>
        <dbReference type="EMBL" id="CAG8607953.1"/>
    </source>
</evidence>
<dbReference type="EMBL" id="CAJVQB010003433">
    <property type="protein sequence ID" value="CAG8607953.1"/>
    <property type="molecule type" value="Genomic_DNA"/>
</dbReference>
<sequence>MGKARRCSKKSKRIYNRGYIISKADGVKVVSKRKNQMQIAIIGDFNHTIDNMLDRMHSQTVNYKRLLVSTG</sequence>
<reference evidence="1 2" key="1">
    <citation type="submission" date="2021-06" db="EMBL/GenBank/DDBJ databases">
        <authorList>
            <person name="Kallberg Y."/>
            <person name="Tangrot J."/>
            <person name="Rosling A."/>
        </authorList>
    </citation>
    <scope>NUCLEOTIDE SEQUENCE [LARGE SCALE GENOMIC DNA]</scope>
    <source>
        <strain evidence="1 2">120-4 pot B 10/14</strain>
    </source>
</reference>
<evidence type="ECO:0000313" key="2">
    <source>
        <dbReference type="Proteomes" id="UP000789901"/>
    </source>
</evidence>
<keyword evidence="2" id="KW-1185">Reference proteome</keyword>
<dbReference type="Proteomes" id="UP000789901">
    <property type="component" value="Unassembled WGS sequence"/>
</dbReference>
<proteinExistence type="predicted"/>